<proteinExistence type="inferred from homology"/>
<dbReference type="InterPro" id="IPR051470">
    <property type="entry name" value="Thiol:disulfide_interchange"/>
</dbReference>
<evidence type="ECO:0000313" key="4">
    <source>
        <dbReference type="EMBL" id="QQX12766.1"/>
    </source>
</evidence>
<dbReference type="Gene3D" id="3.40.30.10">
    <property type="entry name" value="Glutaredoxin"/>
    <property type="match status" value="1"/>
</dbReference>
<feature type="chain" id="PRO_5031600763" description="Thiol:disulfide interchange protein" evidence="2">
    <location>
        <begin position="21"/>
        <end position="242"/>
    </location>
</feature>
<dbReference type="GO" id="GO:0042597">
    <property type="term" value="C:periplasmic space"/>
    <property type="evidence" value="ECO:0007669"/>
    <property type="project" value="UniProtKB-SubCell"/>
</dbReference>
<feature type="signal peptide" evidence="2">
    <location>
        <begin position="1"/>
        <end position="20"/>
    </location>
</feature>
<feature type="domain" description="Thioredoxin-like fold" evidence="3">
    <location>
        <begin position="113"/>
        <end position="238"/>
    </location>
</feature>
<keyword evidence="1 2" id="KW-0676">Redox-active center</keyword>
<dbReference type="PANTHER" id="PTHR35272:SF3">
    <property type="entry name" value="THIOL:DISULFIDE INTERCHANGE PROTEIN DSBC"/>
    <property type="match status" value="1"/>
</dbReference>
<keyword evidence="4" id="KW-0614">Plasmid</keyword>
<evidence type="ECO:0000259" key="3">
    <source>
        <dbReference type="Pfam" id="PF13098"/>
    </source>
</evidence>
<name>A0A7U0LDZ3_AERCA</name>
<dbReference type="PANTHER" id="PTHR35272">
    <property type="entry name" value="THIOL:DISULFIDE INTERCHANGE PROTEIN DSBC-RELATED"/>
    <property type="match status" value="1"/>
</dbReference>
<sequence>MLMRSLLALSFVALLAPLHASSSSVEDSELNALSARLRARNLQVDRLQRVSPHLVEVTIKGETVYATPDGNIMLFGQAISFDQNERPTNLTTAALWNKVLELVNNGSTIKYKADNEKATLVVFTDYTCGYCGKFHASVPELNKQGISIAYLAFPRSGPNSPSYETMRSVWCADNPQEALTNAFNGAQIAAQRCARADAVDQGWELSQKLGMQGTPSMMLPGGHVVTGYHSVEDIMKLLDVAS</sequence>
<dbReference type="InterPro" id="IPR017937">
    <property type="entry name" value="Thioredoxin_CS"/>
</dbReference>
<dbReference type="AlphaFoldDB" id="A0A7U0LDZ3"/>
<dbReference type="Pfam" id="PF13098">
    <property type="entry name" value="Thioredoxin_2"/>
    <property type="match status" value="1"/>
</dbReference>
<dbReference type="SUPFAM" id="SSF52833">
    <property type="entry name" value="Thioredoxin-like"/>
    <property type="match status" value="1"/>
</dbReference>
<keyword evidence="2" id="KW-0574">Periplasm</keyword>
<evidence type="ECO:0000256" key="1">
    <source>
        <dbReference type="ARBA" id="ARBA00023284"/>
    </source>
</evidence>
<geneLocation type="plasmid" evidence="4">
    <name>p1</name>
</geneLocation>
<gene>
    <name evidence="4" type="ORF">JC965_26960</name>
</gene>
<dbReference type="InterPro" id="IPR033954">
    <property type="entry name" value="DiS-bond_Isoase_DsbC/G"/>
</dbReference>
<evidence type="ECO:0000256" key="2">
    <source>
        <dbReference type="RuleBase" id="RU364038"/>
    </source>
</evidence>
<protein>
    <recommendedName>
        <fullName evidence="2">Thiol:disulfide interchange protein</fullName>
    </recommendedName>
</protein>
<keyword evidence="2" id="KW-0732">Signal</keyword>
<organism evidence="4">
    <name type="scientific">Aeromonas caviae</name>
    <name type="common">Aeromonas punctata</name>
    <dbReference type="NCBI Taxonomy" id="648"/>
    <lineage>
        <taxon>Bacteria</taxon>
        <taxon>Pseudomonadati</taxon>
        <taxon>Pseudomonadota</taxon>
        <taxon>Gammaproteobacteria</taxon>
        <taxon>Aeromonadales</taxon>
        <taxon>Aeromonadaceae</taxon>
        <taxon>Aeromonas</taxon>
    </lineage>
</organism>
<dbReference type="CDD" id="cd03020">
    <property type="entry name" value="DsbA_DsbC_DsbG"/>
    <property type="match status" value="1"/>
</dbReference>
<comment type="function">
    <text evidence="2">Required for disulfide bond formation in some periplasmic proteins. Acts by transferring its disulfide bond to other proteins and is reduced in the process.</text>
</comment>
<accession>A0A7U0LDZ3</accession>
<comment type="subcellular location">
    <subcellularLocation>
        <location evidence="2">Periplasm</location>
    </subcellularLocation>
</comment>
<comment type="similarity">
    <text evidence="2">Belongs to the thioredoxin family. DsbC subfamily.</text>
</comment>
<dbReference type="EMBL" id="CP068231">
    <property type="protein sequence ID" value="QQX12766.1"/>
    <property type="molecule type" value="Genomic_DNA"/>
</dbReference>
<dbReference type="PROSITE" id="PS00194">
    <property type="entry name" value="THIOREDOXIN_1"/>
    <property type="match status" value="1"/>
</dbReference>
<dbReference type="InterPro" id="IPR036249">
    <property type="entry name" value="Thioredoxin-like_sf"/>
</dbReference>
<reference evidence="4" key="1">
    <citation type="submission" date="2021-01" db="EMBL/GenBank/DDBJ databases">
        <title>GES Beta-lactamases isolated from hospital effluents in Brazil.</title>
        <authorList>
            <person name="Conte D."/>
            <person name="Mesa D."/>
            <person name="Palmeiro J.K."/>
            <person name="Dalla-Costa L.M."/>
        </authorList>
    </citation>
    <scope>NUCLEOTIDE SEQUENCE [LARGE SCALE GENOMIC DNA]</scope>
    <source>
        <strain evidence="4">Aero21</strain>
        <plasmid evidence="4">p1</plasmid>
    </source>
</reference>
<dbReference type="InterPro" id="IPR012336">
    <property type="entry name" value="Thioredoxin-like_fold"/>
</dbReference>